<gene>
    <name evidence="1" type="ORF">HNQ40_003083</name>
</gene>
<accession>A0A7X0H8J9</accession>
<dbReference type="EMBL" id="JACHGY010000001">
    <property type="protein sequence ID" value="MBB6431277.1"/>
    <property type="molecule type" value="Genomic_DNA"/>
</dbReference>
<proteinExistence type="predicted"/>
<dbReference type="SUPFAM" id="SSF82185">
    <property type="entry name" value="Histone H3 K4-specific methyltransferase SET7/9 N-terminal domain"/>
    <property type="match status" value="1"/>
</dbReference>
<comment type="caution">
    <text evidence="1">The sequence shown here is derived from an EMBL/GenBank/DDBJ whole genome shotgun (WGS) entry which is preliminary data.</text>
</comment>
<name>A0A7X0H8J9_9BACT</name>
<reference evidence="1 2" key="1">
    <citation type="submission" date="2020-08" db="EMBL/GenBank/DDBJ databases">
        <title>Genomic Encyclopedia of Type Strains, Phase IV (KMG-IV): sequencing the most valuable type-strain genomes for metagenomic binning, comparative biology and taxonomic classification.</title>
        <authorList>
            <person name="Goeker M."/>
        </authorList>
    </citation>
    <scope>NUCLEOTIDE SEQUENCE [LARGE SCALE GENOMIC DNA]</scope>
    <source>
        <strain evidence="1 2">DSM 103725</strain>
    </source>
</reference>
<keyword evidence="2" id="KW-1185">Reference proteome</keyword>
<dbReference type="AlphaFoldDB" id="A0A7X0H8J9"/>
<dbReference type="InterPro" id="IPR011652">
    <property type="entry name" value="MORN_2"/>
</dbReference>
<sequence length="233" mass="26725">MKCVHLLALAAICLGVASGDAEEAKRSDIGTAAQPIRCDQPDGEHWYLSRLRLPDGTELDWWRLGSGGDNDYDDHITDIYKTDHGQTLLMDMYHPRYVEILAPEGLRLLTEWSDSYEYVNGIIHDYPEGHLTDGELELIDEHGWKTQVKVVKGIIDGEMREYHANGQLMRVCVYENNRRHGKELWFHDTGKPWAMYHYRDGELHGDYELCDEEGVVEDSGRYEDGQLVVEASN</sequence>
<dbReference type="Gene3D" id="2.20.110.10">
    <property type="entry name" value="Histone H3 K4-specific methyltransferase SET7/9 N-terminal domain"/>
    <property type="match status" value="1"/>
</dbReference>
<evidence type="ECO:0000313" key="1">
    <source>
        <dbReference type="EMBL" id="MBB6431277.1"/>
    </source>
</evidence>
<dbReference type="Proteomes" id="UP000541810">
    <property type="component" value="Unassembled WGS sequence"/>
</dbReference>
<organism evidence="1 2">
    <name type="scientific">Algisphaera agarilytica</name>
    <dbReference type="NCBI Taxonomy" id="1385975"/>
    <lineage>
        <taxon>Bacteria</taxon>
        <taxon>Pseudomonadati</taxon>
        <taxon>Planctomycetota</taxon>
        <taxon>Phycisphaerae</taxon>
        <taxon>Phycisphaerales</taxon>
        <taxon>Phycisphaeraceae</taxon>
        <taxon>Algisphaera</taxon>
    </lineage>
</organism>
<protein>
    <recommendedName>
        <fullName evidence="3">MORN repeat variant</fullName>
    </recommendedName>
</protein>
<evidence type="ECO:0008006" key="3">
    <source>
        <dbReference type="Google" id="ProtNLM"/>
    </source>
</evidence>
<evidence type="ECO:0000313" key="2">
    <source>
        <dbReference type="Proteomes" id="UP000541810"/>
    </source>
</evidence>
<dbReference type="Pfam" id="PF07661">
    <property type="entry name" value="MORN_2"/>
    <property type="match status" value="2"/>
</dbReference>
<dbReference type="RefSeq" id="WP_184678757.1">
    <property type="nucleotide sequence ID" value="NZ_JACHGY010000001.1"/>
</dbReference>